<keyword evidence="4 6" id="KW-1133">Transmembrane helix</keyword>
<evidence type="ECO:0000256" key="4">
    <source>
        <dbReference type="ARBA" id="ARBA00022989"/>
    </source>
</evidence>
<evidence type="ECO:0000313" key="8">
    <source>
        <dbReference type="Proteomes" id="UP000602647"/>
    </source>
</evidence>
<organism evidence="7 8">
    <name type="scientific">Zhenpiania hominis</name>
    <dbReference type="NCBI Taxonomy" id="2763644"/>
    <lineage>
        <taxon>Bacteria</taxon>
        <taxon>Bacillati</taxon>
        <taxon>Bacillota</taxon>
        <taxon>Clostridia</taxon>
        <taxon>Peptostreptococcales</taxon>
        <taxon>Anaerovoracaceae</taxon>
        <taxon>Zhenpiania</taxon>
    </lineage>
</organism>
<gene>
    <name evidence="7" type="ORF">H9L42_12020</name>
</gene>
<evidence type="ECO:0000256" key="2">
    <source>
        <dbReference type="ARBA" id="ARBA00022448"/>
    </source>
</evidence>
<feature type="transmembrane region" description="Helical" evidence="6">
    <location>
        <begin position="103"/>
        <end position="130"/>
    </location>
</feature>
<feature type="transmembrane region" description="Helical" evidence="6">
    <location>
        <begin position="32"/>
        <end position="54"/>
    </location>
</feature>
<dbReference type="PIRSF" id="PIRSF006060">
    <property type="entry name" value="AA_transporter"/>
    <property type="match status" value="1"/>
</dbReference>
<feature type="transmembrane region" description="Helical" evidence="6">
    <location>
        <begin position="432"/>
        <end position="451"/>
    </location>
</feature>
<accession>A0A923SRC4</accession>
<dbReference type="PANTHER" id="PTHR43243">
    <property type="entry name" value="INNER MEMBRANE TRANSPORTER YGJI-RELATED"/>
    <property type="match status" value="1"/>
</dbReference>
<protein>
    <submittedName>
        <fullName evidence="7">Amino acid permease</fullName>
    </submittedName>
</protein>
<sequence>MKEIMRKLPVEAIIKTHSKEGGLSRTLGAFELTMMGVGVIIGSGIFVITGVAAAEHAGPGLILSFALAGIACGCAALCYAELASAVPASGSAYTFAYAGLGEVFAWFIGWCLTLEYVVAMASIAVGWSAYASNIFQLMGISLPPFLRADFFSGGFLNLPAVFIITLMALLQLRGARESAKLNNILVFVKVAVIFLFIILVARHIDPSNYDPFMPFGWSGVFSGAAVVFFAYLGFDAISNSAEEVKDPQKNMPRGIIGSLVIATILYMIVTLMLTGVVKYSVYAGVAAPVAYALNEIGIRWGSALVSVGAIAGLTTGVLVLLGSESRLIYSISREGLLPATFSKVSRRKVPDKAIICTWALGCVLAGFFPIDMIAELCNIGTLWAFVFVAVTVISLRKRHPELPRDFKVPAVPFIPVAAVVLCGFLAIQLDWITWAAFFAWTLFGFLIYFGYGRKHSRLGRQSGESEGTKNS</sequence>
<name>A0A923SRC4_9FIRM</name>
<evidence type="ECO:0000256" key="1">
    <source>
        <dbReference type="ARBA" id="ARBA00004141"/>
    </source>
</evidence>
<feature type="transmembrane region" description="Helical" evidence="6">
    <location>
        <begin position="60"/>
        <end position="82"/>
    </location>
</feature>
<keyword evidence="5 6" id="KW-0472">Membrane</keyword>
<evidence type="ECO:0000256" key="5">
    <source>
        <dbReference type="ARBA" id="ARBA00023136"/>
    </source>
</evidence>
<dbReference type="Proteomes" id="UP000602647">
    <property type="component" value="Unassembled WGS sequence"/>
</dbReference>
<dbReference type="EMBL" id="JACRYT010000014">
    <property type="protein sequence ID" value="MBC6680547.1"/>
    <property type="molecule type" value="Genomic_DNA"/>
</dbReference>
<proteinExistence type="predicted"/>
<dbReference type="PANTHER" id="PTHR43243:SF4">
    <property type="entry name" value="CATIONIC AMINO ACID TRANSPORTER 4"/>
    <property type="match status" value="1"/>
</dbReference>
<dbReference type="GO" id="GO:0015171">
    <property type="term" value="F:amino acid transmembrane transporter activity"/>
    <property type="evidence" value="ECO:0007669"/>
    <property type="project" value="TreeGrafter"/>
</dbReference>
<dbReference type="Pfam" id="PF13520">
    <property type="entry name" value="AA_permease_2"/>
    <property type="match status" value="1"/>
</dbReference>
<feature type="transmembrane region" description="Helical" evidence="6">
    <location>
        <begin position="184"/>
        <end position="204"/>
    </location>
</feature>
<dbReference type="AlphaFoldDB" id="A0A923SRC4"/>
<feature type="transmembrane region" description="Helical" evidence="6">
    <location>
        <begin position="379"/>
        <end position="396"/>
    </location>
</feature>
<keyword evidence="3 6" id="KW-0812">Transmembrane</keyword>
<dbReference type="RefSeq" id="WP_187303646.1">
    <property type="nucleotide sequence ID" value="NZ_JACRYT010000014.1"/>
</dbReference>
<feature type="transmembrane region" description="Helical" evidence="6">
    <location>
        <begin position="408"/>
        <end position="426"/>
    </location>
</feature>
<feature type="transmembrane region" description="Helical" evidence="6">
    <location>
        <begin position="353"/>
        <end position="373"/>
    </location>
</feature>
<comment type="subcellular location">
    <subcellularLocation>
        <location evidence="1">Membrane</location>
        <topology evidence="1">Multi-pass membrane protein</topology>
    </subcellularLocation>
</comment>
<evidence type="ECO:0000313" key="7">
    <source>
        <dbReference type="EMBL" id="MBC6680547.1"/>
    </source>
</evidence>
<keyword evidence="8" id="KW-1185">Reference proteome</keyword>
<feature type="transmembrane region" description="Helical" evidence="6">
    <location>
        <begin position="255"/>
        <end position="277"/>
    </location>
</feature>
<comment type="caution">
    <text evidence="7">The sequence shown here is derived from an EMBL/GenBank/DDBJ whole genome shotgun (WGS) entry which is preliminary data.</text>
</comment>
<feature type="transmembrane region" description="Helical" evidence="6">
    <location>
        <begin position="297"/>
        <end position="321"/>
    </location>
</feature>
<feature type="transmembrane region" description="Helical" evidence="6">
    <location>
        <begin position="150"/>
        <end position="172"/>
    </location>
</feature>
<keyword evidence="2" id="KW-0813">Transport</keyword>
<feature type="transmembrane region" description="Helical" evidence="6">
    <location>
        <begin position="216"/>
        <end position="234"/>
    </location>
</feature>
<reference evidence="7" key="1">
    <citation type="submission" date="2020-08" db="EMBL/GenBank/DDBJ databases">
        <title>Genome public.</title>
        <authorList>
            <person name="Liu C."/>
            <person name="Sun Q."/>
        </authorList>
    </citation>
    <scope>NUCLEOTIDE SEQUENCE</scope>
    <source>
        <strain evidence="7">BX12</strain>
    </source>
</reference>
<evidence type="ECO:0000256" key="6">
    <source>
        <dbReference type="SAM" id="Phobius"/>
    </source>
</evidence>
<dbReference type="GO" id="GO:0016020">
    <property type="term" value="C:membrane"/>
    <property type="evidence" value="ECO:0007669"/>
    <property type="project" value="UniProtKB-SubCell"/>
</dbReference>
<evidence type="ECO:0000256" key="3">
    <source>
        <dbReference type="ARBA" id="ARBA00022692"/>
    </source>
</evidence>
<dbReference type="InterPro" id="IPR002293">
    <property type="entry name" value="AA/rel_permease1"/>
</dbReference>
<dbReference type="Gene3D" id="1.20.1740.10">
    <property type="entry name" value="Amino acid/polyamine transporter I"/>
    <property type="match status" value="1"/>
</dbReference>